<dbReference type="EMBL" id="PDCK01000040">
    <property type="protein sequence ID" value="PRQ46034.1"/>
    <property type="molecule type" value="Genomic_DNA"/>
</dbReference>
<dbReference type="Gene3D" id="3.90.180.10">
    <property type="entry name" value="Medium-chain alcohol dehydrogenases, catalytic domain"/>
    <property type="match status" value="1"/>
</dbReference>
<dbReference type="PANTHER" id="PTHR43205:SF7">
    <property type="entry name" value="PROSTAGLANDIN REDUCTASE 1"/>
    <property type="match status" value="1"/>
</dbReference>
<dbReference type="SUPFAM" id="SSF50129">
    <property type="entry name" value="GroES-like"/>
    <property type="match status" value="1"/>
</dbReference>
<dbReference type="InterPro" id="IPR045010">
    <property type="entry name" value="MDR_fam"/>
</dbReference>
<dbReference type="OMA" id="YPRFLEY"/>
<accession>A0A2P6RHX7</accession>
<keyword evidence="1" id="KW-0560">Oxidoreductase</keyword>
<dbReference type="InterPro" id="IPR011032">
    <property type="entry name" value="GroES-like_sf"/>
</dbReference>
<dbReference type="GO" id="GO:0006979">
    <property type="term" value="P:response to oxidative stress"/>
    <property type="evidence" value="ECO:0007669"/>
    <property type="project" value="TreeGrafter"/>
</dbReference>
<dbReference type="PANTHER" id="PTHR43205">
    <property type="entry name" value="PROSTAGLANDIN REDUCTASE"/>
    <property type="match status" value="1"/>
</dbReference>
<gene>
    <name evidence="1" type="ORF">RchiOBHm_Chr2g0084771</name>
</gene>
<dbReference type="Proteomes" id="UP000238479">
    <property type="component" value="Chromosome 2"/>
</dbReference>
<dbReference type="Gramene" id="PRQ46034">
    <property type="protein sequence ID" value="PRQ46034"/>
    <property type="gene ID" value="RchiOBHm_Chr2g0084771"/>
</dbReference>
<evidence type="ECO:0000313" key="1">
    <source>
        <dbReference type="EMBL" id="PRQ46034.1"/>
    </source>
</evidence>
<keyword evidence="2" id="KW-1185">Reference proteome</keyword>
<dbReference type="Gene3D" id="3.40.50.720">
    <property type="entry name" value="NAD(P)-binding Rossmann-like Domain"/>
    <property type="match status" value="1"/>
</dbReference>
<organism evidence="1 2">
    <name type="scientific">Rosa chinensis</name>
    <name type="common">China rose</name>
    <dbReference type="NCBI Taxonomy" id="74649"/>
    <lineage>
        <taxon>Eukaryota</taxon>
        <taxon>Viridiplantae</taxon>
        <taxon>Streptophyta</taxon>
        <taxon>Embryophyta</taxon>
        <taxon>Tracheophyta</taxon>
        <taxon>Spermatophyta</taxon>
        <taxon>Magnoliopsida</taxon>
        <taxon>eudicotyledons</taxon>
        <taxon>Gunneridae</taxon>
        <taxon>Pentapetalae</taxon>
        <taxon>rosids</taxon>
        <taxon>fabids</taxon>
        <taxon>Rosales</taxon>
        <taxon>Rosaceae</taxon>
        <taxon>Rosoideae</taxon>
        <taxon>Rosoideae incertae sedis</taxon>
        <taxon>Rosa</taxon>
    </lineage>
</organism>
<sequence length="101" mass="11243">MEEVSNKQVLLKEHLTSGNPTEGVQNLMYMIGNRMRMEGFIVADHFHLYPKYLELVIPYIKEGKIVSVEDVADGIDNAPAALVGLFAGRNVGKQLVLVSRD</sequence>
<dbReference type="EC" id="1.-.-.-" evidence="1"/>
<dbReference type="STRING" id="74649.A0A2P6RHX7"/>
<protein>
    <submittedName>
        <fullName evidence="1">Putative oxidoreductase</fullName>
        <ecNumber evidence="1">1.-.-.-</ecNumber>
    </submittedName>
</protein>
<dbReference type="GO" id="GO:0032440">
    <property type="term" value="F:2-alkenal reductase [NAD(P)H] activity"/>
    <property type="evidence" value="ECO:0007669"/>
    <property type="project" value="TreeGrafter"/>
</dbReference>
<comment type="caution">
    <text evidence="1">The sequence shown here is derived from an EMBL/GenBank/DDBJ whole genome shotgun (WGS) entry which is preliminary data.</text>
</comment>
<name>A0A2P6RHX7_ROSCH</name>
<dbReference type="AlphaFoldDB" id="A0A2P6RHX7"/>
<evidence type="ECO:0000313" key="2">
    <source>
        <dbReference type="Proteomes" id="UP000238479"/>
    </source>
</evidence>
<reference evidence="1 2" key="1">
    <citation type="journal article" date="2018" name="Nat. Genet.">
        <title>The Rosa genome provides new insights in the design of modern roses.</title>
        <authorList>
            <person name="Bendahmane M."/>
        </authorList>
    </citation>
    <scope>NUCLEOTIDE SEQUENCE [LARGE SCALE GENOMIC DNA]</scope>
    <source>
        <strain evidence="2">cv. Old Blush</strain>
    </source>
</reference>
<proteinExistence type="predicted"/>